<keyword evidence="3" id="KW-0820">tRNA-binding</keyword>
<evidence type="ECO:0000256" key="1">
    <source>
        <dbReference type="ARBA" id="ARBA00001917"/>
    </source>
</evidence>
<keyword evidence="6 12" id="KW-0819">tRNA processing</keyword>
<keyword evidence="17" id="KW-1185">Reference proteome</keyword>
<protein>
    <recommendedName>
        <fullName evidence="12">tRNA-dihydrouridine synthase</fullName>
        <ecNumber evidence="12">1.3.1.-</ecNumber>
    </recommendedName>
</protein>
<comment type="caution">
    <text evidence="16">The sequence shown here is derived from an EMBL/GenBank/DDBJ whole genome shotgun (WGS) entry which is preliminary data.</text>
</comment>
<dbReference type="PROSITE" id="PS01136">
    <property type="entry name" value="UPF0034"/>
    <property type="match status" value="1"/>
</dbReference>
<comment type="similarity">
    <text evidence="12">Belongs to the dus family.</text>
</comment>
<evidence type="ECO:0000256" key="8">
    <source>
        <dbReference type="ARBA" id="ARBA00022884"/>
    </source>
</evidence>
<comment type="function">
    <text evidence="2 12">Catalyzes the synthesis of 5,6-dihydrouridine (D), a modified base found in the D-loop of most tRNAs, via the reduction of the C5-C6 double bond in target uridines.</text>
</comment>
<dbReference type="EMBL" id="WHNW01000007">
    <property type="protein sequence ID" value="MPV86389.1"/>
    <property type="molecule type" value="Genomic_DNA"/>
</dbReference>
<evidence type="ECO:0000313" key="16">
    <source>
        <dbReference type="EMBL" id="MPV86389.1"/>
    </source>
</evidence>
<evidence type="ECO:0000256" key="14">
    <source>
        <dbReference type="PIRSR" id="PIRSR006621-2"/>
    </source>
</evidence>
<dbReference type="RefSeq" id="WP_152810389.1">
    <property type="nucleotide sequence ID" value="NZ_WHNW01000007.1"/>
</dbReference>
<dbReference type="InterPro" id="IPR013785">
    <property type="entry name" value="Aldolase_TIM"/>
</dbReference>
<dbReference type="CDD" id="cd02801">
    <property type="entry name" value="DUS_like_FMN"/>
    <property type="match status" value="1"/>
</dbReference>
<evidence type="ECO:0000313" key="17">
    <source>
        <dbReference type="Proteomes" id="UP000471298"/>
    </source>
</evidence>
<dbReference type="InterPro" id="IPR018517">
    <property type="entry name" value="tRNA_hU_synthase_CS"/>
</dbReference>
<keyword evidence="8" id="KW-0694">RNA-binding</keyword>
<keyword evidence="5 12" id="KW-0288">FMN</keyword>
<feature type="domain" description="DUS-like FMN-binding" evidence="15">
    <location>
        <begin position="22"/>
        <end position="314"/>
    </location>
</feature>
<dbReference type="GO" id="GO:0017150">
    <property type="term" value="F:tRNA dihydrouridine synthase activity"/>
    <property type="evidence" value="ECO:0007669"/>
    <property type="project" value="InterPro"/>
</dbReference>
<dbReference type="Gene3D" id="3.20.20.70">
    <property type="entry name" value="Aldolase class I"/>
    <property type="match status" value="1"/>
</dbReference>
<name>A0A6N7EYC9_9GAMM</name>
<dbReference type="PANTHER" id="PTHR45846:SF1">
    <property type="entry name" value="TRNA-DIHYDROURIDINE(47) SYNTHASE [NAD(P)(+)]-LIKE"/>
    <property type="match status" value="1"/>
</dbReference>
<proteinExistence type="inferred from homology"/>
<evidence type="ECO:0000256" key="13">
    <source>
        <dbReference type="PIRSR" id="PIRSR006621-1"/>
    </source>
</evidence>
<evidence type="ECO:0000256" key="6">
    <source>
        <dbReference type="ARBA" id="ARBA00022694"/>
    </source>
</evidence>
<organism evidence="16 17">
    <name type="scientific">Ostreibacterium oceani</name>
    <dbReference type="NCBI Taxonomy" id="2654998"/>
    <lineage>
        <taxon>Bacteria</taxon>
        <taxon>Pseudomonadati</taxon>
        <taxon>Pseudomonadota</taxon>
        <taxon>Gammaproteobacteria</taxon>
        <taxon>Cardiobacteriales</taxon>
        <taxon>Ostreibacteriaceae</taxon>
        <taxon>Ostreibacterium</taxon>
    </lineage>
</organism>
<feature type="binding site" evidence="14">
    <location>
        <begin position="232"/>
        <end position="233"/>
    </location>
    <ligand>
        <name>FMN</name>
        <dbReference type="ChEBI" id="CHEBI:58210"/>
    </ligand>
</feature>
<evidence type="ECO:0000256" key="10">
    <source>
        <dbReference type="ARBA" id="ARBA00048205"/>
    </source>
</evidence>
<accession>A0A6N7EYC9</accession>
<dbReference type="GO" id="GO:0000049">
    <property type="term" value="F:tRNA binding"/>
    <property type="evidence" value="ECO:0007669"/>
    <property type="project" value="UniProtKB-KW"/>
</dbReference>
<dbReference type="PANTHER" id="PTHR45846">
    <property type="entry name" value="TRNA-DIHYDROURIDINE(47) SYNTHASE [NAD(P)(+)]-LIKE"/>
    <property type="match status" value="1"/>
</dbReference>
<evidence type="ECO:0000259" key="15">
    <source>
        <dbReference type="Pfam" id="PF01207"/>
    </source>
</evidence>
<dbReference type="Proteomes" id="UP000471298">
    <property type="component" value="Unassembled WGS sequence"/>
</dbReference>
<comment type="catalytic activity">
    <reaction evidence="10">
        <text>a 5,6-dihydrouridine in tRNA + NADP(+) = a uridine in tRNA + NADPH + H(+)</text>
        <dbReference type="Rhea" id="RHEA:23624"/>
        <dbReference type="Rhea" id="RHEA-COMP:13339"/>
        <dbReference type="Rhea" id="RHEA-COMP:13887"/>
        <dbReference type="ChEBI" id="CHEBI:15378"/>
        <dbReference type="ChEBI" id="CHEBI:57783"/>
        <dbReference type="ChEBI" id="CHEBI:58349"/>
        <dbReference type="ChEBI" id="CHEBI:65315"/>
        <dbReference type="ChEBI" id="CHEBI:74443"/>
    </reaction>
</comment>
<keyword evidence="4 12" id="KW-0285">Flavoprotein</keyword>
<feature type="active site" description="Proton donor" evidence="13">
    <location>
        <position position="108"/>
    </location>
</feature>
<dbReference type="NCBIfam" id="TIGR00737">
    <property type="entry name" value="nifR3_yhdG"/>
    <property type="match status" value="1"/>
</dbReference>
<dbReference type="Pfam" id="PF01207">
    <property type="entry name" value="Dus"/>
    <property type="match status" value="1"/>
</dbReference>
<evidence type="ECO:0000256" key="4">
    <source>
        <dbReference type="ARBA" id="ARBA00022630"/>
    </source>
</evidence>
<dbReference type="EC" id="1.3.1.-" evidence="12"/>
<evidence type="ECO:0000256" key="9">
    <source>
        <dbReference type="ARBA" id="ARBA00023002"/>
    </source>
</evidence>
<dbReference type="SUPFAM" id="SSF51395">
    <property type="entry name" value="FMN-linked oxidoreductases"/>
    <property type="match status" value="1"/>
</dbReference>
<comment type="catalytic activity">
    <reaction evidence="11">
        <text>a 5,6-dihydrouridine in tRNA + NAD(+) = a uridine in tRNA + NADH + H(+)</text>
        <dbReference type="Rhea" id="RHEA:54452"/>
        <dbReference type="Rhea" id="RHEA-COMP:13339"/>
        <dbReference type="Rhea" id="RHEA-COMP:13887"/>
        <dbReference type="ChEBI" id="CHEBI:15378"/>
        <dbReference type="ChEBI" id="CHEBI:57540"/>
        <dbReference type="ChEBI" id="CHEBI:57945"/>
        <dbReference type="ChEBI" id="CHEBI:65315"/>
        <dbReference type="ChEBI" id="CHEBI:74443"/>
    </reaction>
</comment>
<reference evidence="16 17" key="1">
    <citation type="submission" date="2019-10" db="EMBL/GenBank/DDBJ databases">
        <title>Cardiobacteriales fam. a chemoheterotrophic member of the order Cardiobacteriales, and proposal of Cardiobacteriales fam. nov.</title>
        <authorList>
            <person name="Wang C."/>
        </authorList>
    </citation>
    <scope>NUCLEOTIDE SEQUENCE [LARGE SCALE GENOMIC DNA]</scope>
    <source>
        <strain evidence="16 17">ML27</strain>
    </source>
</reference>
<keyword evidence="14" id="KW-0547">Nucleotide-binding</keyword>
<comment type="cofactor">
    <cofactor evidence="1 12 14">
        <name>FMN</name>
        <dbReference type="ChEBI" id="CHEBI:58210"/>
    </cofactor>
</comment>
<keyword evidence="9 12" id="KW-0560">Oxidoreductase</keyword>
<dbReference type="GO" id="GO:0050660">
    <property type="term" value="F:flavin adenine dinucleotide binding"/>
    <property type="evidence" value="ECO:0007669"/>
    <property type="project" value="InterPro"/>
</dbReference>
<dbReference type="InterPro" id="IPR035587">
    <property type="entry name" value="DUS-like_FMN-bd"/>
</dbReference>
<dbReference type="InterPro" id="IPR004652">
    <property type="entry name" value="DusB-like"/>
</dbReference>
<dbReference type="AlphaFoldDB" id="A0A6N7EYC9"/>
<evidence type="ECO:0000256" key="12">
    <source>
        <dbReference type="PIRNR" id="PIRNR006621"/>
    </source>
</evidence>
<dbReference type="PIRSF" id="PIRSF006621">
    <property type="entry name" value="Dus"/>
    <property type="match status" value="1"/>
</dbReference>
<evidence type="ECO:0000256" key="5">
    <source>
        <dbReference type="ARBA" id="ARBA00022643"/>
    </source>
</evidence>
<dbReference type="Gene3D" id="1.10.1200.80">
    <property type="entry name" value="Putative flavin oxidoreducatase, domain 2"/>
    <property type="match status" value="1"/>
</dbReference>
<gene>
    <name evidence="16" type="primary">dusB</name>
    <name evidence="16" type="ORF">GCU85_06550</name>
</gene>
<dbReference type="InterPro" id="IPR001269">
    <property type="entry name" value="DUS_fam"/>
</dbReference>
<dbReference type="InterPro" id="IPR024036">
    <property type="entry name" value="tRNA-dHydroUridine_Synthase_C"/>
</dbReference>
<feature type="binding site" evidence="14">
    <location>
        <position position="78"/>
    </location>
    <ligand>
        <name>FMN</name>
        <dbReference type="ChEBI" id="CHEBI:58210"/>
    </ligand>
</feature>
<evidence type="ECO:0000256" key="3">
    <source>
        <dbReference type="ARBA" id="ARBA00022555"/>
    </source>
</evidence>
<evidence type="ECO:0000256" key="2">
    <source>
        <dbReference type="ARBA" id="ARBA00002790"/>
    </source>
</evidence>
<feature type="binding site" evidence="14">
    <location>
        <position position="177"/>
    </location>
    <ligand>
        <name>FMN</name>
        <dbReference type="ChEBI" id="CHEBI:58210"/>
    </ligand>
</feature>
<keyword evidence="7" id="KW-0521">NADP</keyword>
<dbReference type="FunCoup" id="A0A6N7EYC9">
    <property type="interactions" value="467"/>
</dbReference>
<feature type="binding site" evidence="14">
    <location>
        <begin position="24"/>
        <end position="26"/>
    </location>
    <ligand>
        <name>FMN</name>
        <dbReference type="ChEBI" id="CHEBI:58210"/>
    </ligand>
</feature>
<evidence type="ECO:0000256" key="11">
    <source>
        <dbReference type="ARBA" id="ARBA00048802"/>
    </source>
</evidence>
<sequence>MPHPILERLTGQHPVNRPVIGLAPMAGVTDIAFRQICEQLGADYSVCEMVASKPELLQTPKSQSRLHFTEHATPNIIQIVGNQPDEMAMATTHYIKQGAEIIDINLGCPAKKVNGTGAGSALLQSLDKVEAILRAVTAVSTVPVTLKTRLGWDHDNYTLLDIVQIAERVGISLITVHGRTRACRFNGNAQYDLIGQAKAATPLPMIVNGDIDSVEKAQQVLQQTQCDGIMVGRASLGNPWLFHTIRRELDCHFTAHDSAIDKIQLACKHIAHTQQLYGGITGVRYARKHIQKYLQHLTGTPDLFKNIASIDNAEAQLDVFAALLDNHANEDYADGLKTP</sequence>
<dbReference type="InParanoid" id="A0A6N7EYC9"/>
<evidence type="ECO:0000256" key="7">
    <source>
        <dbReference type="ARBA" id="ARBA00022857"/>
    </source>
</evidence>
<feature type="binding site" evidence="14">
    <location>
        <position position="147"/>
    </location>
    <ligand>
        <name>FMN</name>
        <dbReference type="ChEBI" id="CHEBI:58210"/>
    </ligand>
</feature>